<sequence>MSHNTAQGLVVSQQLKSATLQYYRKKHQALQQTFPLNTKTHTLSQTKTKSLLCCPKVSELRKHFETDITSDNKMKRKERIARRLEGIETDVPSALATSMQYTPGLVTNRLLEEDTPRYTRASDSNEPVRSYSRDELDNTERQSRAQTRPNPHFPMHPEQASNPESTDVTSLSSKAERIARYKAERRRQLSERYGILLDQEPDTDYTPRHTRARRESLDKQALPDGQKQEQWREETGRDGSTNRSRYSSSGVGRVSIPTDDSASCTHRERRNTFISRDKRLDAEQESERVNLENYRRTPDSNRRSYPQAAPPTVEQGLAQQARGVAAVPRSPRAARRASLPSTCHGISPGDLFIEQQAQNILSRQGEWSLQKDLDGETNSHINWPSRIRGRERRAREDSLGRASDSGSDAISVRRLPVEIPSHLAPNSESTIHIQTWATEPLGQQQNLITEPSHYYRAHSAEPPRYQRAQSTESTHLRHLHSGEPQCAPNVEHLNYDQRLQGHSNNMSCQPDYTQLSLYYRDIQQPTQICRIPPQTPSRDRDVQQLFPEIRNAPQPELKYIHTHQPMLVGNASHHHPLPYKVAHENQQIASGYSHGQPLPYGPIEDLHPAYGHTPHHGPSYWPSQPPAPLNGNTACSSPRLSKTHGPPDPQGHADIPRLTPIGREGVEPSRRASADHIPLFQREGRSASRTDQPSGCLLRSRKAVLPSEIRRREKSVDDTMQRHTEEVLEGRRSRRIIQSEEIERGGGMSVSQLDEGADKGRGKVGNFEMREEHDERRVSPLGEEGSKGENRTSNMQNRAGQGDGKISESQESAGLGNKKRMQGESVGCEKMEEWWDDSQISRLSQVQHHGVGQFDGIIGKLEEQLQNIKRIEDPSRQVENWVSKSDVPLCLDERLTQFEIKDGKSGGRIASFDKVELNENRNIKVDVENGEGQKMVQKETLELQCRQRRISQPEEGEAHLRRRRLSQSEDDRKGRRVRRISQSGNWDGQDQIGQTGGQMEGERHKKINLDMPEAMDTTPTQQEGNDPSLHHRLDEVGCYLQRGSSLPQARHRRSRDELKPKVRTRSMSDIGVGQRSAAVRCLERAASRESIMATGMGQNARDTGTTNGEVGALDTRVSVAKLRHSYLENASGRRPELSEPKIDTAVMETDPAEAVDQEKGQRRPRRYINPGDDRKASERFRTQPVTSAERLQSDRSLELHKAEVDEEKLDERAKMSVAAKRSLFRELEKTAESGVPKPRSRNAAVERRLRRTQDRARTQPVTIEEVVIAATSPDPPTQISTVQTTAPRFPSPTVVSTTMTNFSMKTPSAPNPAPQEKEKEAPPGEVGTGEGAGTEEPDLSTLSLAEKMALFNRLSHPPAQKAEGACADSLPRRRNARFQTQPITQGEVNQDLMQAVDPSDRTDPIPMPDGFVVPPYGNHVRQCEPLLANLLVLGQ</sequence>
<keyword evidence="2" id="KW-1185">Reference proteome</keyword>
<evidence type="ECO:0000313" key="1">
    <source>
        <dbReference type="EMBL" id="MCJ8745057.1"/>
    </source>
</evidence>
<protein>
    <submittedName>
        <fullName evidence="1">Uncharacterized protein</fullName>
    </submittedName>
</protein>
<accession>A0ACC5ZBV8</accession>
<comment type="caution">
    <text evidence="1">The sequence shown here is derived from an EMBL/GenBank/DDBJ whole genome shotgun (WGS) entry which is preliminary data.</text>
</comment>
<organism evidence="1 2">
    <name type="scientific">Pangasius djambal</name>
    <dbReference type="NCBI Taxonomy" id="1691987"/>
    <lineage>
        <taxon>Eukaryota</taxon>
        <taxon>Metazoa</taxon>
        <taxon>Chordata</taxon>
        <taxon>Craniata</taxon>
        <taxon>Vertebrata</taxon>
        <taxon>Euteleostomi</taxon>
        <taxon>Actinopterygii</taxon>
        <taxon>Neopterygii</taxon>
        <taxon>Teleostei</taxon>
        <taxon>Ostariophysi</taxon>
        <taxon>Siluriformes</taxon>
        <taxon>Pangasiidae</taxon>
        <taxon>Pangasius</taxon>
    </lineage>
</organism>
<evidence type="ECO:0000313" key="2">
    <source>
        <dbReference type="Proteomes" id="UP000830395"/>
    </source>
</evidence>
<proteinExistence type="predicted"/>
<reference evidence="1" key="1">
    <citation type="submission" date="2020-02" db="EMBL/GenBank/DDBJ databases">
        <title>Genome sequencing of the panga catfish, Pangasius djambal.</title>
        <authorList>
            <person name="Wen M."/>
            <person name="Zahm M."/>
            <person name="Roques C."/>
            <person name="Cabau C."/>
            <person name="Klopp C."/>
            <person name="Donnadieu C."/>
            <person name="Jouanno E."/>
            <person name="Avarre J.-C."/>
            <person name="Campet M."/>
            <person name="Ha T."/>
            <person name="Dugue R."/>
            <person name="Lampietro C."/>
            <person name="Louis A."/>
            <person name="Herpin A."/>
            <person name="Echchiki A."/>
            <person name="Berthelot C."/>
            <person name="Parey E."/>
            <person name="Roest-Crollius H."/>
            <person name="Braasch I."/>
            <person name="Postlethwait J.H."/>
            <person name="Bobe J."/>
            <person name="Montfort J."/>
            <person name="Bouchez O."/>
            <person name="Begum T."/>
            <person name="Schartl M."/>
            <person name="Gustiano R."/>
            <person name="Guiguen Y."/>
        </authorList>
    </citation>
    <scope>NUCLEOTIDE SEQUENCE</scope>
    <source>
        <strain evidence="1">Pdj_M5554</strain>
    </source>
</reference>
<dbReference type="EMBL" id="CM040995">
    <property type="protein sequence ID" value="MCJ8745057.1"/>
    <property type="molecule type" value="Genomic_DNA"/>
</dbReference>
<name>A0ACC5ZBV8_9TELE</name>
<gene>
    <name evidence="1" type="ORF">PDJAM_G00125910</name>
</gene>
<dbReference type="Proteomes" id="UP000830395">
    <property type="component" value="Chromosome 21"/>
</dbReference>